<dbReference type="EMBL" id="JANAVB010001799">
    <property type="protein sequence ID" value="KAJ6852566.1"/>
    <property type="molecule type" value="Genomic_DNA"/>
</dbReference>
<name>A0AAX6GXC4_IRIPA</name>
<dbReference type="EMBL" id="JANAVB010015398">
    <property type="protein sequence ID" value="KAJ6833154.1"/>
    <property type="molecule type" value="Genomic_DNA"/>
</dbReference>
<dbReference type="Pfam" id="PF01480">
    <property type="entry name" value="PWI"/>
    <property type="match status" value="1"/>
</dbReference>
<gene>
    <name evidence="3" type="ORF">M6B38_254230</name>
    <name evidence="2" type="ORF">M6B38_341015</name>
</gene>
<dbReference type="GO" id="GO:0005634">
    <property type="term" value="C:nucleus"/>
    <property type="evidence" value="ECO:0007669"/>
    <property type="project" value="TreeGrafter"/>
</dbReference>
<protein>
    <submittedName>
        <fullName evidence="2">Nucleolin 1</fullName>
    </submittedName>
</protein>
<dbReference type="PANTHER" id="PTHR14738">
    <property type="entry name" value="ZINC FINGER CCCH DOMAIN-CONTAINING PROTEIN 14"/>
    <property type="match status" value="1"/>
</dbReference>
<reference evidence="2" key="1">
    <citation type="journal article" date="2023" name="GigaByte">
        <title>Genome assembly of the bearded iris, Iris pallida Lam.</title>
        <authorList>
            <person name="Bruccoleri R.E."/>
            <person name="Oakeley E.J."/>
            <person name="Faust A.M.E."/>
            <person name="Altorfer M."/>
            <person name="Dessus-Babus S."/>
            <person name="Burckhardt D."/>
            <person name="Oertli M."/>
            <person name="Naumann U."/>
            <person name="Petersen F."/>
            <person name="Wong J."/>
        </authorList>
    </citation>
    <scope>NUCLEOTIDE SEQUENCE</scope>
    <source>
        <strain evidence="2">GSM-AAB239-AS_SAM_17_03QT</strain>
    </source>
</reference>
<proteinExistence type="predicted"/>
<dbReference type="AlphaFoldDB" id="A0AAX6GXC4"/>
<keyword evidence="4" id="KW-1185">Reference proteome</keyword>
<organism evidence="2 4">
    <name type="scientific">Iris pallida</name>
    <name type="common">Sweet iris</name>
    <dbReference type="NCBI Taxonomy" id="29817"/>
    <lineage>
        <taxon>Eukaryota</taxon>
        <taxon>Viridiplantae</taxon>
        <taxon>Streptophyta</taxon>
        <taxon>Embryophyta</taxon>
        <taxon>Tracheophyta</taxon>
        <taxon>Spermatophyta</taxon>
        <taxon>Magnoliopsida</taxon>
        <taxon>Liliopsida</taxon>
        <taxon>Asparagales</taxon>
        <taxon>Iridaceae</taxon>
        <taxon>Iridoideae</taxon>
        <taxon>Irideae</taxon>
        <taxon>Iris</taxon>
    </lineage>
</organism>
<evidence type="ECO:0000313" key="3">
    <source>
        <dbReference type="EMBL" id="KAJ6852566.1"/>
    </source>
</evidence>
<evidence type="ECO:0000313" key="4">
    <source>
        <dbReference type="Proteomes" id="UP001140949"/>
    </source>
</evidence>
<dbReference type="GO" id="GO:0043488">
    <property type="term" value="P:regulation of mRNA stability"/>
    <property type="evidence" value="ECO:0007669"/>
    <property type="project" value="InterPro"/>
</dbReference>
<reference evidence="2" key="2">
    <citation type="submission" date="2023-04" db="EMBL/GenBank/DDBJ databases">
        <authorList>
            <person name="Bruccoleri R.E."/>
            <person name="Oakeley E.J."/>
            <person name="Faust A.-M."/>
            <person name="Dessus-Babus S."/>
            <person name="Altorfer M."/>
            <person name="Burckhardt D."/>
            <person name="Oertli M."/>
            <person name="Naumann U."/>
            <person name="Petersen F."/>
            <person name="Wong J."/>
        </authorList>
    </citation>
    <scope>NUCLEOTIDE SEQUENCE</scope>
    <source>
        <strain evidence="2">GSM-AAB239-AS_SAM_17_03QT</strain>
        <tissue evidence="2">Leaf</tissue>
    </source>
</reference>
<dbReference type="GO" id="GO:0005737">
    <property type="term" value="C:cytoplasm"/>
    <property type="evidence" value="ECO:0007669"/>
    <property type="project" value="TreeGrafter"/>
</dbReference>
<evidence type="ECO:0000313" key="2">
    <source>
        <dbReference type="EMBL" id="KAJ6833154.1"/>
    </source>
</evidence>
<comment type="caution">
    <text evidence="2">The sequence shown here is derived from an EMBL/GenBank/DDBJ whole genome shotgun (WGS) entry which is preliminary data.</text>
</comment>
<dbReference type="Proteomes" id="UP001140949">
    <property type="component" value="Unassembled WGS sequence"/>
</dbReference>
<accession>A0AAX6GXC4</accession>
<dbReference type="InterPro" id="IPR002483">
    <property type="entry name" value="PWI_dom"/>
</dbReference>
<sequence length="538" mass="61060">MDGSAPSGDDRMLRSVFSGDGAAKLRERVKEKLKELLENYTDDTLVEYVLVLVKNGRCKDEARKELDVFLGDDCAPFVSWLWDHLSLNLHLYVEPKVSLPVSTTRSIVKEISRTLPRYLNGCVQSSSEDNKVGPANTCRNRHNREWRGLVKEEDTFFVQTTMTENFTLQEKTHHGTNVRTKYYHSEGQTRHRTKTATGNFCLEEKDYQRTNLTSGNVFLKDRSYHQTSLDKRSHYPIFLNHKKRSRQDERRQTKIYATSRPSPPCRIFQFALQDVVRSVQQTRSTKEPAPKRLRSVISTSTSYPTFENQHQMTRPISRLSGAEEALNNVRRSRNLFRRSSHDMCMPEAIHQLFNSEPLLLEGDLTEFGQIPVSSSLDYFDRGGYDAELTRDMTTLEGGTRFSSESDNEEYGEDVDVDTSPARLMDLDSPATDVTSKIMNLSVNVNTWKPPYHENPRDSAKVGNLLYGEKGDLSAGKPYFLLNSAAASEKVKDVVHAEVQKGPQKPVASLLDSHCTSHSGDDIDSRILFVSNASALCCH</sequence>
<dbReference type="GO" id="GO:0008143">
    <property type="term" value="F:poly(A) binding"/>
    <property type="evidence" value="ECO:0007669"/>
    <property type="project" value="InterPro"/>
</dbReference>
<dbReference type="InterPro" id="IPR040366">
    <property type="entry name" value="Nab2/ZC3H14"/>
</dbReference>
<dbReference type="Gene3D" id="1.20.1390.10">
    <property type="entry name" value="PWI domain"/>
    <property type="match status" value="1"/>
</dbReference>
<dbReference type="PANTHER" id="PTHR14738:SF32">
    <property type="entry name" value="RNA BINDING (RRM_RBD_RNP MOTIFS) FAMILY PROTEIN"/>
    <property type="match status" value="1"/>
</dbReference>
<evidence type="ECO:0000259" key="1">
    <source>
        <dbReference type="Pfam" id="PF01480"/>
    </source>
</evidence>
<feature type="domain" description="PWI" evidence="1">
    <location>
        <begin position="25"/>
        <end position="85"/>
    </location>
</feature>